<protein>
    <submittedName>
        <fullName evidence="3">Uncharacterized protein</fullName>
    </submittedName>
</protein>
<comment type="caution">
    <text evidence="3">The sequence shown here is derived from an EMBL/GenBank/DDBJ whole genome shotgun (WGS) entry which is preliminary data.</text>
</comment>
<reference evidence="3" key="1">
    <citation type="submission" date="2020-06" db="EMBL/GenBank/DDBJ databases">
        <title>WGS assembly of Ceratodon purpureus strain R40.</title>
        <authorList>
            <person name="Carey S.B."/>
            <person name="Jenkins J."/>
            <person name="Shu S."/>
            <person name="Lovell J.T."/>
            <person name="Sreedasyam A."/>
            <person name="Maumus F."/>
            <person name="Tiley G.P."/>
            <person name="Fernandez-Pozo N."/>
            <person name="Barry K."/>
            <person name="Chen C."/>
            <person name="Wang M."/>
            <person name="Lipzen A."/>
            <person name="Daum C."/>
            <person name="Saski C.A."/>
            <person name="Payton A.C."/>
            <person name="Mcbreen J.C."/>
            <person name="Conrad R.E."/>
            <person name="Kollar L.M."/>
            <person name="Olsson S."/>
            <person name="Huttunen S."/>
            <person name="Landis J.B."/>
            <person name="Wickett N.J."/>
            <person name="Johnson M.G."/>
            <person name="Rensing S.A."/>
            <person name="Grimwood J."/>
            <person name="Schmutz J."/>
            <person name="Mcdaniel S.F."/>
        </authorList>
    </citation>
    <scope>NUCLEOTIDE SEQUENCE</scope>
    <source>
        <strain evidence="3">R40</strain>
    </source>
</reference>
<keyword evidence="2" id="KW-0812">Transmembrane</keyword>
<proteinExistence type="predicted"/>
<dbReference type="EMBL" id="CM026430">
    <property type="protein sequence ID" value="KAG0561026.1"/>
    <property type="molecule type" value="Genomic_DNA"/>
</dbReference>
<dbReference type="Proteomes" id="UP000822688">
    <property type="component" value="Chromosome 9"/>
</dbReference>
<dbReference type="AlphaFoldDB" id="A0A8T0GN93"/>
<keyword evidence="2" id="KW-0472">Membrane</keyword>
<gene>
    <name evidence="3" type="ORF">KC19_9G031900</name>
</gene>
<keyword evidence="4" id="KW-1185">Reference proteome</keyword>
<organism evidence="3 4">
    <name type="scientific">Ceratodon purpureus</name>
    <name type="common">Fire moss</name>
    <name type="synonym">Dicranum purpureum</name>
    <dbReference type="NCBI Taxonomy" id="3225"/>
    <lineage>
        <taxon>Eukaryota</taxon>
        <taxon>Viridiplantae</taxon>
        <taxon>Streptophyta</taxon>
        <taxon>Embryophyta</taxon>
        <taxon>Bryophyta</taxon>
        <taxon>Bryophytina</taxon>
        <taxon>Bryopsida</taxon>
        <taxon>Dicranidae</taxon>
        <taxon>Pseudoditrichales</taxon>
        <taxon>Ditrichaceae</taxon>
        <taxon>Ceratodon</taxon>
    </lineage>
</organism>
<evidence type="ECO:0000313" key="4">
    <source>
        <dbReference type="Proteomes" id="UP000822688"/>
    </source>
</evidence>
<evidence type="ECO:0000313" key="3">
    <source>
        <dbReference type="EMBL" id="KAG0561026.1"/>
    </source>
</evidence>
<sequence length="130" mass="14523">MGAHRRSSRCPASSLLKSRKHVLINFVLAMVVVSSLLSLVAAEVDSSIHHISRSLQGRIEMQQGVFKWRSRRVLQMTERQAPRSFPPPQGNALVNNPRNAPPGRPFFNQNGRPAARIPDNARRLVPPPHP</sequence>
<feature type="region of interest" description="Disordered" evidence="1">
    <location>
        <begin position="78"/>
        <end position="130"/>
    </location>
</feature>
<accession>A0A8T0GN93</accession>
<feature type="transmembrane region" description="Helical" evidence="2">
    <location>
        <begin position="21"/>
        <end position="42"/>
    </location>
</feature>
<evidence type="ECO:0000256" key="1">
    <source>
        <dbReference type="SAM" id="MobiDB-lite"/>
    </source>
</evidence>
<keyword evidence="2" id="KW-1133">Transmembrane helix</keyword>
<evidence type="ECO:0000256" key="2">
    <source>
        <dbReference type="SAM" id="Phobius"/>
    </source>
</evidence>
<name>A0A8T0GN93_CERPU</name>